<keyword evidence="1" id="KW-0472">Membrane</keyword>
<keyword evidence="1" id="KW-0812">Transmembrane</keyword>
<dbReference type="EMBL" id="BMHT01000001">
    <property type="protein sequence ID" value="GGE98142.1"/>
    <property type="molecule type" value="Genomic_DNA"/>
</dbReference>
<name>A0ABQ1TLZ4_9BACT</name>
<dbReference type="RefSeq" id="WP_188810806.1">
    <property type="nucleotide sequence ID" value="NZ_BMHT01000001.1"/>
</dbReference>
<protein>
    <recommendedName>
        <fullName evidence="4">Outer membrane protein beta-barrel domain-containing protein</fullName>
    </recommendedName>
</protein>
<proteinExistence type="predicted"/>
<comment type="caution">
    <text evidence="2">The sequence shown here is derived from an EMBL/GenBank/DDBJ whole genome shotgun (WGS) entry which is preliminary data.</text>
</comment>
<organism evidence="2 3">
    <name type="scientific">Hymenobacter cavernae</name>
    <dbReference type="NCBI Taxonomy" id="2044852"/>
    <lineage>
        <taxon>Bacteria</taxon>
        <taxon>Pseudomonadati</taxon>
        <taxon>Bacteroidota</taxon>
        <taxon>Cytophagia</taxon>
        <taxon>Cytophagales</taxon>
        <taxon>Hymenobacteraceae</taxon>
        <taxon>Hymenobacter</taxon>
    </lineage>
</organism>
<reference evidence="3" key="1">
    <citation type="journal article" date="2019" name="Int. J. Syst. Evol. Microbiol.">
        <title>The Global Catalogue of Microorganisms (GCM) 10K type strain sequencing project: providing services to taxonomists for standard genome sequencing and annotation.</title>
        <authorList>
            <consortium name="The Broad Institute Genomics Platform"/>
            <consortium name="The Broad Institute Genome Sequencing Center for Infectious Disease"/>
            <person name="Wu L."/>
            <person name="Ma J."/>
        </authorList>
    </citation>
    <scope>NUCLEOTIDE SEQUENCE [LARGE SCALE GENOMIC DNA]</scope>
    <source>
        <strain evidence="3">CGMCC 1.15197</strain>
    </source>
</reference>
<sequence>MEPSANQPSADQPKGDLEHLFRQKFADAEVMPRRNVWEQIDHELLVQQNETYRRRLGQHRWLAAACLLLLMAAGLWMLKPGFRHEAATPSVAQQAASSETGQGNSATAATADAALAAQVRPDAVSATAAPANQALAISAGATSPVAADADEPRFDAPANLADESAALAFSSGANRFYSGSVDLGSRAQAPAFARHAALGGYTSGFRADEPAQSHSLLPELLLSRMASLLGAASGSSAPQQLPLDTLHKATLPAGPPMLALQDVEPEPKPRSAGRLWRLSASVAAAAYNPNINFSRSGNISNGLAYSAGPMDFQNVKNASQAALYEQAATEYRQHLESRPGLRGKLGIARPLGKRWELATGVEVAQLAAVSQFNVVTAAYSRSANAFTGSNAAYSQSLTSNANSFQGGTTATRYRYTSAGVPVSVRYGSPKNGLSLYASLGAAVNVLLGSRVEVAGASEATRTYSVSSSDSPYRKVLASLRGGAGARYRAPDGQWSVLVGPEAELGLTTLNADPAQRFLKRSRPYSVGLATSVEFGGGKQAVSR</sequence>
<evidence type="ECO:0000313" key="3">
    <source>
        <dbReference type="Proteomes" id="UP000632273"/>
    </source>
</evidence>
<evidence type="ECO:0008006" key="4">
    <source>
        <dbReference type="Google" id="ProtNLM"/>
    </source>
</evidence>
<dbReference type="Proteomes" id="UP000632273">
    <property type="component" value="Unassembled WGS sequence"/>
</dbReference>
<keyword evidence="1" id="KW-1133">Transmembrane helix</keyword>
<accession>A0ABQ1TLZ4</accession>
<gene>
    <name evidence="2" type="ORF">GCM10011383_06180</name>
</gene>
<keyword evidence="3" id="KW-1185">Reference proteome</keyword>
<evidence type="ECO:0000313" key="2">
    <source>
        <dbReference type="EMBL" id="GGE98142.1"/>
    </source>
</evidence>
<evidence type="ECO:0000256" key="1">
    <source>
        <dbReference type="SAM" id="Phobius"/>
    </source>
</evidence>
<feature type="transmembrane region" description="Helical" evidence="1">
    <location>
        <begin position="61"/>
        <end position="78"/>
    </location>
</feature>